<dbReference type="InterPro" id="IPR011991">
    <property type="entry name" value="ArsR-like_HTH"/>
</dbReference>
<dbReference type="PANTHER" id="PTHR32071:SF57">
    <property type="entry name" value="C4-DICARBOXYLATE TRANSPORT TRANSCRIPTIONAL REGULATORY PROTEIN DCTD"/>
    <property type="match status" value="1"/>
</dbReference>
<keyword evidence="4" id="KW-0238">DNA-binding</keyword>
<accession>A0A414NVE6</accession>
<proteinExistence type="predicted"/>
<evidence type="ECO:0000256" key="1">
    <source>
        <dbReference type="ARBA" id="ARBA00022741"/>
    </source>
</evidence>
<dbReference type="Pfam" id="PF00158">
    <property type="entry name" value="Sigma54_activat"/>
    <property type="match status" value="1"/>
</dbReference>
<dbReference type="InterPro" id="IPR002078">
    <property type="entry name" value="Sigma_54_int"/>
</dbReference>
<dbReference type="Gene3D" id="1.10.8.60">
    <property type="match status" value="1"/>
</dbReference>
<comment type="caution">
    <text evidence="7">The sequence shown here is derived from an EMBL/GenBank/DDBJ whole genome shotgun (WGS) entry which is preliminary data.</text>
</comment>
<dbReference type="PROSITE" id="PS00688">
    <property type="entry name" value="SIGMA54_INTERACT_3"/>
    <property type="match status" value="1"/>
</dbReference>
<evidence type="ECO:0000313" key="7">
    <source>
        <dbReference type="EMBL" id="RHF50945.1"/>
    </source>
</evidence>
<dbReference type="Pfam" id="PF25601">
    <property type="entry name" value="AAA_lid_14"/>
    <property type="match status" value="1"/>
</dbReference>
<gene>
    <name evidence="7" type="ORF">DW674_08835</name>
</gene>
<dbReference type="InterPro" id="IPR058031">
    <property type="entry name" value="AAA_lid_NorR"/>
</dbReference>
<dbReference type="InterPro" id="IPR036390">
    <property type="entry name" value="WH_DNA-bd_sf"/>
</dbReference>
<dbReference type="InterPro" id="IPR025662">
    <property type="entry name" value="Sigma_54_int_dom_ATP-bd_1"/>
</dbReference>
<dbReference type="PROSITE" id="PS50045">
    <property type="entry name" value="SIGMA54_INTERACT_4"/>
    <property type="match status" value="1"/>
</dbReference>
<dbReference type="SUPFAM" id="SSF46785">
    <property type="entry name" value="Winged helix' DNA-binding domain"/>
    <property type="match status" value="1"/>
</dbReference>
<dbReference type="SUPFAM" id="SSF52540">
    <property type="entry name" value="P-loop containing nucleoside triphosphate hydrolases"/>
    <property type="match status" value="1"/>
</dbReference>
<dbReference type="PROSITE" id="PS00675">
    <property type="entry name" value="SIGMA54_INTERACT_1"/>
    <property type="match status" value="1"/>
</dbReference>
<dbReference type="SMART" id="SM00382">
    <property type="entry name" value="AAA"/>
    <property type="match status" value="1"/>
</dbReference>
<dbReference type="OrthoDB" id="9803970at2"/>
<dbReference type="InterPro" id="IPR027417">
    <property type="entry name" value="P-loop_NTPase"/>
</dbReference>
<dbReference type="Proteomes" id="UP000283442">
    <property type="component" value="Unassembled WGS sequence"/>
</dbReference>
<evidence type="ECO:0000313" key="8">
    <source>
        <dbReference type="Proteomes" id="UP000283442"/>
    </source>
</evidence>
<dbReference type="CDD" id="cd00090">
    <property type="entry name" value="HTH_ARSR"/>
    <property type="match status" value="1"/>
</dbReference>
<name>A0A414NVE6_9FIRM</name>
<evidence type="ECO:0000259" key="6">
    <source>
        <dbReference type="PROSITE" id="PS50045"/>
    </source>
</evidence>
<dbReference type="GO" id="GO:0005524">
    <property type="term" value="F:ATP binding"/>
    <property type="evidence" value="ECO:0007669"/>
    <property type="project" value="UniProtKB-KW"/>
</dbReference>
<keyword evidence="5" id="KW-0804">Transcription</keyword>
<dbReference type="CDD" id="cd00009">
    <property type="entry name" value="AAA"/>
    <property type="match status" value="1"/>
</dbReference>
<dbReference type="GO" id="GO:0003677">
    <property type="term" value="F:DNA binding"/>
    <property type="evidence" value="ECO:0007669"/>
    <property type="project" value="UniProtKB-KW"/>
</dbReference>
<dbReference type="InterPro" id="IPR025944">
    <property type="entry name" value="Sigma_54_int_dom_CS"/>
</dbReference>
<dbReference type="FunFam" id="3.40.50.300:FF:000006">
    <property type="entry name" value="DNA-binding transcriptional regulator NtrC"/>
    <property type="match status" value="1"/>
</dbReference>
<dbReference type="RefSeq" id="WP_118176418.1">
    <property type="nucleotide sequence ID" value="NZ_JAQEAO010000029.1"/>
</dbReference>
<keyword evidence="1" id="KW-0547">Nucleotide-binding</keyword>
<evidence type="ECO:0000256" key="5">
    <source>
        <dbReference type="ARBA" id="ARBA00023163"/>
    </source>
</evidence>
<feature type="domain" description="Sigma-54 factor interaction" evidence="6">
    <location>
        <begin position="336"/>
        <end position="561"/>
    </location>
</feature>
<reference evidence="7 8" key="1">
    <citation type="submission" date="2018-08" db="EMBL/GenBank/DDBJ databases">
        <title>A genome reference for cultivated species of the human gut microbiota.</title>
        <authorList>
            <person name="Zou Y."/>
            <person name="Xue W."/>
            <person name="Luo G."/>
        </authorList>
    </citation>
    <scope>NUCLEOTIDE SEQUENCE [LARGE SCALE GENOMIC DNA]</scope>
    <source>
        <strain evidence="7 8">AM25-21AC</strain>
    </source>
</reference>
<sequence length="676" mass="77036">MGSPVVQRKAKVAIILLRDRRHFIYLLRELFDDYMELTTYSFEEGIQTYINCDLALVPSNTVLERARRYLLPGTPLIVIRRTLSRAAWETLQKIPAQEKVLSVNTYFEMALQLISTVYELGMYRLKLIPFDNEHPENINLSDIHYAITANERGEVPKGIEHVYEIGTRPLDLTTLLDILSKLNLLNDRTLSILRSYESKIIPLSDGFVNIFNHYQQRQQDLATLLELTETGILICDSTGHITNYNHQASAIFKNKNIVLANCPLIDLLGEDTTKSLLEVDANTLVAYLGGVPYSIVWRKNDQGGVLRIRLMQREEIEMNNKQLQSGLCAKYNFQDICGESRLLQHAIHLAKRAAKTDSDILIEGESGTGKELFVQSIHNASVRSKGPFVAFNCATLSSSLLESELFGYEAGAFTGARAHGHKGLFEMANHGTIFLDEISEIPTTVQAKLLRVIQEREFIRVGGTSAIPIDLRVIAATNQNLFDLVKEKKFRMDLYFRLNVFDLRLPPLRERTGDIPILVKRFFEDHGIKIDMPQETMHYLQAYSWPGNIRELKNCVDYMWYLGEGYASENLPVHIRQYFEITKPTDGHLYQQKDEMPLSASLDSVDYFILKAISTPDGTSRRKILAILDAEHHTIPESTLRMRLTKLATLGLITVERGRRGTHLTSRGRVRLDELH</sequence>
<evidence type="ECO:0000256" key="3">
    <source>
        <dbReference type="ARBA" id="ARBA00023015"/>
    </source>
</evidence>
<dbReference type="PANTHER" id="PTHR32071">
    <property type="entry name" value="TRANSCRIPTIONAL REGULATORY PROTEIN"/>
    <property type="match status" value="1"/>
</dbReference>
<evidence type="ECO:0000256" key="4">
    <source>
        <dbReference type="ARBA" id="ARBA00023125"/>
    </source>
</evidence>
<organism evidence="7 8">
    <name type="scientific">Mitsuokella multacida</name>
    <dbReference type="NCBI Taxonomy" id="52226"/>
    <lineage>
        <taxon>Bacteria</taxon>
        <taxon>Bacillati</taxon>
        <taxon>Bacillota</taxon>
        <taxon>Negativicutes</taxon>
        <taxon>Selenomonadales</taxon>
        <taxon>Selenomonadaceae</taxon>
        <taxon>Mitsuokella</taxon>
    </lineage>
</organism>
<dbReference type="Gene3D" id="3.40.50.300">
    <property type="entry name" value="P-loop containing nucleotide triphosphate hydrolases"/>
    <property type="match status" value="1"/>
</dbReference>
<dbReference type="InterPro" id="IPR003593">
    <property type="entry name" value="AAA+_ATPase"/>
</dbReference>
<dbReference type="EMBL" id="QRHE01000009">
    <property type="protein sequence ID" value="RHF50945.1"/>
    <property type="molecule type" value="Genomic_DNA"/>
</dbReference>
<protein>
    <submittedName>
        <fullName evidence="7">AAA family ATPase</fullName>
    </submittedName>
</protein>
<dbReference type="GO" id="GO:0006355">
    <property type="term" value="P:regulation of DNA-templated transcription"/>
    <property type="evidence" value="ECO:0007669"/>
    <property type="project" value="InterPro"/>
</dbReference>
<evidence type="ECO:0000256" key="2">
    <source>
        <dbReference type="ARBA" id="ARBA00022840"/>
    </source>
</evidence>
<keyword evidence="3" id="KW-0805">Transcription regulation</keyword>
<keyword evidence="2" id="KW-0067">ATP-binding</keyword>
<dbReference type="AlphaFoldDB" id="A0A414NVE6"/>